<organism evidence="1 2">
    <name type="scientific">Fusarium oxysporum f. sp. narcissi</name>
    <dbReference type="NCBI Taxonomy" id="451672"/>
    <lineage>
        <taxon>Eukaryota</taxon>
        <taxon>Fungi</taxon>
        <taxon>Dikarya</taxon>
        <taxon>Ascomycota</taxon>
        <taxon>Pezizomycotina</taxon>
        <taxon>Sordariomycetes</taxon>
        <taxon>Hypocreomycetidae</taxon>
        <taxon>Hypocreales</taxon>
        <taxon>Nectriaceae</taxon>
        <taxon>Fusarium</taxon>
        <taxon>Fusarium oxysporum species complex</taxon>
    </lineage>
</organism>
<protein>
    <submittedName>
        <fullName evidence="1">Uncharacterized protein</fullName>
    </submittedName>
</protein>
<name>A0A4Q2V7W7_FUSOX</name>
<dbReference type="EMBL" id="MQTW01000453">
    <property type="protein sequence ID" value="RYC80037.1"/>
    <property type="molecule type" value="Genomic_DNA"/>
</dbReference>
<dbReference type="AlphaFoldDB" id="A0A4Q2V7W7"/>
<gene>
    <name evidence="1" type="ORF">BFJ63_vAg17084</name>
</gene>
<dbReference type="Proteomes" id="UP000290540">
    <property type="component" value="Unassembled WGS sequence"/>
</dbReference>
<accession>A0A4Q2V7W7</accession>
<reference evidence="1 2" key="1">
    <citation type="submission" date="2016-12" db="EMBL/GenBank/DDBJ databases">
        <title>Draft genome sequence of Fusarium oxysporum causing rot on Narcissus.</title>
        <authorList>
            <person name="Armitage A.D."/>
            <person name="Taylor A."/>
            <person name="Clarkson J.P."/>
            <person name="Harrison R.J."/>
            <person name="Jackson A.C."/>
        </authorList>
    </citation>
    <scope>NUCLEOTIDE SEQUENCE [LARGE SCALE GENOMIC DNA]</scope>
    <source>
        <strain evidence="1 2">N139</strain>
    </source>
</reference>
<evidence type="ECO:0000313" key="2">
    <source>
        <dbReference type="Proteomes" id="UP000290540"/>
    </source>
</evidence>
<comment type="caution">
    <text evidence="1">The sequence shown here is derived from an EMBL/GenBank/DDBJ whole genome shotgun (WGS) entry which is preliminary data.</text>
</comment>
<evidence type="ECO:0000313" key="1">
    <source>
        <dbReference type="EMBL" id="RYC80037.1"/>
    </source>
</evidence>
<proteinExistence type="predicted"/>
<sequence>MSQFYTITSNKKWITGASWGPHTTTAVRAGGPGKGSISVLAH</sequence>